<name>A0A1Y3UJT1_9FIRM</name>
<dbReference type="EMBL" id="NFHM01000001">
    <property type="protein sequence ID" value="OUN45640.1"/>
    <property type="molecule type" value="Genomic_DNA"/>
</dbReference>
<comment type="caution">
    <text evidence="1">The sequence shown here is derived from an EMBL/GenBank/DDBJ whole genome shotgun (WGS) entry which is preliminary data.</text>
</comment>
<evidence type="ECO:0000313" key="1">
    <source>
        <dbReference type="EMBL" id="OUN45640.1"/>
    </source>
</evidence>
<protein>
    <submittedName>
        <fullName evidence="1">Uncharacterized protein</fullName>
    </submittedName>
</protein>
<sequence>MADICGANVLTLCFPSPSAFFKREKTEFLKNKLKSFSYEGFQPFLFSAEDFSAGNSLFFCHFVVFSSEKI</sequence>
<gene>
    <name evidence="1" type="ORF">B5G26_01035</name>
</gene>
<organism evidence="1 2">
    <name type="scientific">Anaerotignum lactatifermentans</name>
    <dbReference type="NCBI Taxonomy" id="160404"/>
    <lineage>
        <taxon>Bacteria</taxon>
        <taxon>Bacillati</taxon>
        <taxon>Bacillota</taxon>
        <taxon>Clostridia</taxon>
        <taxon>Lachnospirales</taxon>
        <taxon>Anaerotignaceae</taxon>
        <taxon>Anaerotignum</taxon>
    </lineage>
</organism>
<evidence type="ECO:0000313" key="2">
    <source>
        <dbReference type="Proteomes" id="UP000195455"/>
    </source>
</evidence>
<dbReference type="Proteomes" id="UP000195455">
    <property type="component" value="Unassembled WGS sequence"/>
</dbReference>
<accession>A0A1Y3UJT1</accession>
<proteinExistence type="predicted"/>
<dbReference type="AlphaFoldDB" id="A0A1Y3UJT1"/>
<reference evidence="2" key="1">
    <citation type="submission" date="2017-04" db="EMBL/GenBank/DDBJ databases">
        <title>Function of individual gut microbiota members based on whole genome sequencing of pure cultures obtained from chicken caecum.</title>
        <authorList>
            <person name="Medvecky M."/>
            <person name="Cejkova D."/>
            <person name="Polansky O."/>
            <person name="Karasova D."/>
            <person name="Kubasova T."/>
            <person name="Cizek A."/>
            <person name="Rychlik I."/>
        </authorList>
    </citation>
    <scope>NUCLEOTIDE SEQUENCE [LARGE SCALE GENOMIC DNA]</scope>
    <source>
        <strain evidence="2">An75</strain>
    </source>
</reference>